<gene>
    <name evidence="2" type="ORF">A4G23_01632</name>
</gene>
<keyword evidence="3" id="KW-1185">Reference proteome</keyword>
<keyword evidence="1" id="KW-0175">Coiled coil</keyword>
<dbReference type="EMBL" id="CP017316">
    <property type="protein sequence ID" value="AOT58813.1"/>
    <property type="molecule type" value="Genomic_DNA"/>
</dbReference>
<proteinExistence type="predicted"/>
<protein>
    <submittedName>
        <fullName evidence="2">Uncharacterized protein</fullName>
    </submittedName>
</protein>
<name>A0A1D8G066_9ACTN</name>
<dbReference type="STRING" id="285473.A4G23_01632"/>
<evidence type="ECO:0000313" key="3">
    <source>
        <dbReference type="Proteomes" id="UP000095349"/>
    </source>
</evidence>
<evidence type="ECO:0000313" key="2">
    <source>
        <dbReference type="EMBL" id="AOT58813.1"/>
    </source>
</evidence>
<dbReference type="GeneID" id="33065964"/>
<dbReference type="PATRIC" id="fig|285473.5.peg.1693"/>
<reference evidence="2 3" key="1">
    <citation type="submission" date="2016-09" db="EMBL/GenBank/DDBJ databases">
        <title>Streptomyces rubrolavendulae MJM4426 Genome sequencing and assembly.</title>
        <authorList>
            <person name="Kim J.-G."/>
        </authorList>
    </citation>
    <scope>NUCLEOTIDE SEQUENCE [LARGE SCALE GENOMIC DNA]</scope>
    <source>
        <strain evidence="2 3">MJM4426</strain>
    </source>
</reference>
<accession>A0A1D8G066</accession>
<dbReference type="RefSeq" id="WP_069976295.1">
    <property type="nucleotide sequence ID" value="NZ_CP017316.1"/>
</dbReference>
<dbReference type="Proteomes" id="UP000095349">
    <property type="component" value="Chromosome"/>
</dbReference>
<feature type="coiled-coil region" evidence="1">
    <location>
        <begin position="71"/>
        <end position="105"/>
    </location>
</feature>
<evidence type="ECO:0000256" key="1">
    <source>
        <dbReference type="SAM" id="Coils"/>
    </source>
</evidence>
<organism evidence="2 3">
    <name type="scientific">Streptomyces rubrolavendulae</name>
    <dbReference type="NCBI Taxonomy" id="285473"/>
    <lineage>
        <taxon>Bacteria</taxon>
        <taxon>Bacillati</taxon>
        <taxon>Actinomycetota</taxon>
        <taxon>Actinomycetes</taxon>
        <taxon>Kitasatosporales</taxon>
        <taxon>Streptomycetaceae</taxon>
        <taxon>Streptomyces</taxon>
    </lineage>
</organism>
<dbReference type="KEGG" id="srn:A4G23_01632"/>
<dbReference type="OrthoDB" id="7472701at2"/>
<sequence length="139" mass="15872">MSPAADERDRIRAAMDRILGGTPQRSNGALTIVALAMEADVPRNALTQRHLDLKYEFYEKVRARGETPDSEKRLRRQLVKAKELRAEALKEIDRLKTDNEALVGALHQVVMENRQLRLQLAERPDNLRVLPSQPRPTAR</sequence>
<dbReference type="AlphaFoldDB" id="A0A1D8G066"/>